<dbReference type="InterPro" id="IPR013024">
    <property type="entry name" value="GGCT-like"/>
</dbReference>
<dbReference type="InterPro" id="IPR009288">
    <property type="entry name" value="AIG2-like_dom"/>
</dbReference>
<accession>A0A6M0IAY1</accession>
<dbReference type="AlphaFoldDB" id="A0A6M0IAY1"/>
<proteinExistence type="predicted"/>
<keyword evidence="3" id="KW-1185">Reference proteome</keyword>
<dbReference type="Gene3D" id="3.10.490.10">
    <property type="entry name" value="Gamma-glutamyl cyclotransferase-like"/>
    <property type="match status" value="1"/>
</dbReference>
<dbReference type="Pfam" id="PF06094">
    <property type="entry name" value="GGACT"/>
    <property type="match status" value="1"/>
</dbReference>
<dbReference type="CDD" id="cd06661">
    <property type="entry name" value="GGCT_like"/>
    <property type="match status" value="1"/>
</dbReference>
<evidence type="ECO:0000313" key="2">
    <source>
        <dbReference type="EMBL" id="NEU65276.1"/>
    </source>
</evidence>
<reference evidence="2 3" key="1">
    <citation type="submission" date="2020-02" db="EMBL/GenBank/DDBJ databases">
        <title>Draft genome sequence of two Spirosoma agri KCTC 52727 and Spirosoma terrae KCTC 52035.</title>
        <authorList>
            <person name="Rojas J."/>
            <person name="Ambika Manirajan B."/>
            <person name="Ratering S."/>
            <person name="Suarez C."/>
            <person name="Schnell S."/>
        </authorList>
    </citation>
    <scope>NUCLEOTIDE SEQUENCE [LARGE SCALE GENOMIC DNA]</scope>
    <source>
        <strain evidence="2 3">KCTC 52727</strain>
    </source>
</reference>
<dbReference type="RefSeq" id="WP_164034621.1">
    <property type="nucleotide sequence ID" value="NZ_JAAGNZ010000001.1"/>
</dbReference>
<feature type="domain" description="Gamma-glutamylcyclotransferase AIG2-like" evidence="1">
    <location>
        <begin position="8"/>
        <end position="132"/>
    </location>
</feature>
<name>A0A6M0IAY1_9BACT</name>
<sequence length="138" mass="15819">MSNSSNFLFVYGTLRPTFDNAFSQYLRQRAFYTGEGSFPGTLLDLGSYPGAVYQKNSPTVVWGTVYDIRKNSETVLTYLDYYEGVGSEFESPTEYVRIIVPVRCRGTIIDCWVYIYNYPSDDKAIIQSGDYNHHLNQL</sequence>
<comment type="caution">
    <text evidence="2">The sequence shown here is derived from an EMBL/GenBank/DDBJ whole genome shotgun (WGS) entry which is preliminary data.</text>
</comment>
<evidence type="ECO:0000313" key="3">
    <source>
        <dbReference type="Proteomes" id="UP000477386"/>
    </source>
</evidence>
<protein>
    <submittedName>
        <fullName evidence="2">Gamma-glutamylcyclotransferase</fullName>
    </submittedName>
</protein>
<gene>
    <name evidence="2" type="ORF">GK091_00125</name>
</gene>
<dbReference type="SUPFAM" id="SSF110857">
    <property type="entry name" value="Gamma-glutamyl cyclotransferase-like"/>
    <property type="match status" value="1"/>
</dbReference>
<dbReference type="InterPro" id="IPR036568">
    <property type="entry name" value="GGCT-like_sf"/>
</dbReference>
<dbReference type="GO" id="GO:0016740">
    <property type="term" value="F:transferase activity"/>
    <property type="evidence" value="ECO:0007669"/>
    <property type="project" value="UniProtKB-KW"/>
</dbReference>
<dbReference type="Proteomes" id="UP000477386">
    <property type="component" value="Unassembled WGS sequence"/>
</dbReference>
<keyword evidence="2" id="KW-0808">Transferase</keyword>
<organism evidence="2 3">
    <name type="scientific">Spirosoma agri</name>
    <dbReference type="NCBI Taxonomy" id="1987381"/>
    <lineage>
        <taxon>Bacteria</taxon>
        <taxon>Pseudomonadati</taxon>
        <taxon>Bacteroidota</taxon>
        <taxon>Cytophagia</taxon>
        <taxon>Cytophagales</taxon>
        <taxon>Cytophagaceae</taxon>
        <taxon>Spirosoma</taxon>
    </lineage>
</organism>
<evidence type="ECO:0000259" key="1">
    <source>
        <dbReference type="Pfam" id="PF06094"/>
    </source>
</evidence>
<dbReference type="EMBL" id="JAAGNZ010000001">
    <property type="protein sequence ID" value="NEU65276.1"/>
    <property type="molecule type" value="Genomic_DNA"/>
</dbReference>